<dbReference type="KEGG" id="gmh:115537000"/>
<dbReference type="PANTHER" id="PTHR24111:SF4">
    <property type="entry name" value="LEUCINE-RICH REPEAT-CONTAINING PROTEIN 34"/>
    <property type="match status" value="1"/>
</dbReference>
<evidence type="ECO:0000313" key="2">
    <source>
        <dbReference type="Ensembl" id="ENSGMOP00000004497.2"/>
    </source>
</evidence>
<dbReference type="PANTHER" id="PTHR24111">
    <property type="entry name" value="LEUCINE-RICH REPEAT-CONTAINING PROTEIN 34"/>
    <property type="match status" value="1"/>
</dbReference>
<dbReference type="Gene3D" id="3.80.10.10">
    <property type="entry name" value="Ribonuclease Inhibitor"/>
    <property type="match status" value="2"/>
</dbReference>
<dbReference type="InterPro" id="IPR052201">
    <property type="entry name" value="LRR-containing_regulator"/>
</dbReference>
<name>A0A8C5F4M1_GADMO</name>
<gene>
    <name evidence="2" type="primary">lrrc34</name>
</gene>
<evidence type="ECO:0000256" key="1">
    <source>
        <dbReference type="ARBA" id="ARBA00022737"/>
    </source>
</evidence>
<protein>
    <recommendedName>
        <fullName evidence="4">Leucine rich repeat containing 34</fullName>
    </recommendedName>
</protein>
<dbReference type="OMA" id="IKNCGMK"/>
<keyword evidence="1" id="KW-0677">Repeat</keyword>
<dbReference type="GeneID" id="115537000"/>
<proteinExistence type="predicted"/>
<dbReference type="Pfam" id="PF13516">
    <property type="entry name" value="LRR_6"/>
    <property type="match status" value="8"/>
</dbReference>
<accession>A0A8C5F4M1</accession>
<reference evidence="2" key="2">
    <citation type="submission" date="2025-09" db="UniProtKB">
        <authorList>
            <consortium name="Ensembl"/>
        </authorList>
    </citation>
    <scope>IDENTIFICATION</scope>
</reference>
<dbReference type="GeneTree" id="ENSGT00940000156456"/>
<dbReference type="InterPro" id="IPR032675">
    <property type="entry name" value="LRR_dom_sf"/>
</dbReference>
<dbReference type="Ensembl" id="ENSGMOT00000004633.2">
    <property type="protein sequence ID" value="ENSGMOP00000004497.2"/>
    <property type="gene ID" value="ENSGMOG00000004236.2"/>
</dbReference>
<evidence type="ECO:0000313" key="3">
    <source>
        <dbReference type="Proteomes" id="UP000694546"/>
    </source>
</evidence>
<dbReference type="SMART" id="SM00368">
    <property type="entry name" value="LRR_RI"/>
    <property type="match status" value="8"/>
</dbReference>
<dbReference type="AlphaFoldDB" id="A0A8C5F4M1"/>
<evidence type="ECO:0008006" key="4">
    <source>
        <dbReference type="Google" id="ProtNLM"/>
    </source>
</evidence>
<organism evidence="2 3">
    <name type="scientific">Gadus morhua</name>
    <name type="common">Atlantic cod</name>
    <dbReference type="NCBI Taxonomy" id="8049"/>
    <lineage>
        <taxon>Eukaryota</taxon>
        <taxon>Metazoa</taxon>
        <taxon>Chordata</taxon>
        <taxon>Craniata</taxon>
        <taxon>Vertebrata</taxon>
        <taxon>Euteleostomi</taxon>
        <taxon>Actinopterygii</taxon>
        <taxon>Neopterygii</taxon>
        <taxon>Teleostei</taxon>
        <taxon>Neoteleostei</taxon>
        <taxon>Acanthomorphata</taxon>
        <taxon>Zeiogadaria</taxon>
        <taxon>Gadariae</taxon>
        <taxon>Gadiformes</taxon>
        <taxon>Gadoidei</taxon>
        <taxon>Gadidae</taxon>
        <taxon>Gadus</taxon>
    </lineage>
</organism>
<dbReference type="InterPro" id="IPR001611">
    <property type="entry name" value="Leu-rich_rpt"/>
</dbReference>
<reference evidence="2" key="1">
    <citation type="submission" date="2025-08" db="UniProtKB">
        <authorList>
            <consortium name="Ensembl"/>
        </authorList>
    </citation>
    <scope>IDENTIFICATION</scope>
</reference>
<dbReference type="Proteomes" id="UP000694546">
    <property type="component" value="Chromosome 23"/>
</dbReference>
<dbReference type="CTD" id="151827"/>
<sequence>MSVPLLYSAMCDQLYIPLNPYILEALTDTATTDVKLTGNDRLKRVQKLSDDDVLVLSRCFLNTGTTGLDLRYNDISDVGARHLADLIQEVTSTLRFVDLMGNDILTDGAETVAKSLHNNQCLLSVRLTGNKIGNRGGMCFASMLQINHTLQELDLADCDLGTQCVIAFAIVLKSNTSLLSLNISRPLLFSRQDETAVHLSAMLRLNQTLRELHLGKMAFTDSGMERLAEGLRANHSLRYLDLRCNQLSRDGAQTLSGVLKSNSALQILDLSSNRIEDEGAASLSEAIESPACGLKALSVTSNNIESPGLLALAQAMKASSTLTHVYIWGNRLHEPVCQAFSELMACGRLAPGHTDVSPYEVDGRVSLAEVFHGLRRHYYWTPSDGADGGPSTNAALALTALTP</sequence>
<dbReference type="OrthoDB" id="272549at2759"/>
<dbReference type="SUPFAM" id="SSF52047">
    <property type="entry name" value="RNI-like"/>
    <property type="match status" value="1"/>
</dbReference>
<dbReference type="RefSeq" id="XP_030204417.1">
    <property type="nucleotide sequence ID" value="XM_030348557.1"/>
</dbReference>
<keyword evidence="3" id="KW-1185">Reference proteome</keyword>